<dbReference type="EMBL" id="LXPE01000041">
    <property type="protein sequence ID" value="OBA25829.1"/>
    <property type="molecule type" value="Genomic_DNA"/>
</dbReference>
<comment type="caution">
    <text evidence="3">The sequence shown here is derived from an EMBL/GenBank/DDBJ whole genome shotgun (WGS) entry which is preliminary data.</text>
</comment>
<dbReference type="InterPro" id="IPR036063">
    <property type="entry name" value="Smr_dom_sf"/>
</dbReference>
<feature type="domain" description="Smr" evidence="2">
    <location>
        <begin position="88"/>
        <end position="164"/>
    </location>
</feature>
<dbReference type="OrthoDB" id="3231855at2759"/>
<name>A0A1B7TAR3_9ASCO</name>
<reference evidence="4" key="1">
    <citation type="journal article" date="2016" name="Proc. Natl. Acad. Sci. U.S.A.">
        <title>Comparative genomics of biotechnologically important yeasts.</title>
        <authorList>
            <person name="Riley R."/>
            <person name="Haridas S."/>
            <person name="Wolfe K.H."/>
            <person name="Lopes M.R."/>
            <person name="Hittinger C.T."/>
            <person name="Goeker M."/>
            <person name="Salamov A.A."/>
            <person name="Wisecaver J.H."/>
            <person name="Long T.M."/>
            <person name="Calvey C.H."/>
            <person name="Aerts A.L."/>
            <person name="Barry K.W."/>
            <person name="Choi C."/>
            <person name="Clum A."/>
            <person name="Coughlan A.Y."/>
            <person name="Deshpande S."/>
            <person name="Douglass A.P."/>
            <person name="Hanson S.J."/>
            <person name="Klenk H.-P."/>
            <person name="LaButti K.M."/>
            <person name="Lapidus A."/>
            <person name="Lindquist E.A."/>
            <person name="Lipzen A.M."/>
            <person name="Meier-Kolthoff J.P."/>
            <person name="Ohm R.A."/>
            <person name="Otillar R.P."/>
            <person name="Pangilinan J.L."/>
            <person name="Peng Y."/>
            <person name="Rokas A."/>
            <person name="Rosa C.A."/>
            <person name="Scheuner C."/>
            <person name="Sibirny A.A."/>
            <person name="Slot J.C."/>
            <person name="Stielow J.B."/>
            <person name="Sun H."/>
            <person name="Kurtzman C.P."/>
            <person name="Blackwell M."/>
            <person name="Grigoriev I.V."/>
            <person name="Jeffries T.W."/>
        </authorList>
    </citation>
    <scope>NUCLEOTIDE SEQUENCE [LARGE SCALE GENOMIC DNA]</scope>
    <source>
        <strain evidence="4">NRRL Y-1626</strain>
    </source>
</reference>
<evidence type="ECO:0000259" key="2">
    <source>
        <dbReference type="PROSITE" id="PS50828"/>
    </source>
</evidence>
<dbReference type="SMART" id="SM01162">
    <property type="entry name" value="DUF1771"/>
    <property type="match status" value="1"/>
</dbReference>
<proteinExistence type="predicted"/>
<feature type="region of interest" description="Disordered" evidence="1">
    <location>
        <begin position="194"/>
        <end position="243"/>
    </location>
</feature>
<dbReference type="InterPro" id="IPR013899">
    <property type="entry name" value="DUF1771"/>
</dbReference>
<organism evidence="3 4">
    <name type="scientific">Hanseniaspora valbyensis NRRL Y-1626</name>
    <dbReference type="NCBI Taxonomy" id="766949"/>
    <lineage>
        <taxon>Eukaryota</taxon>
        <taxon>Fungi</taxon>
        <taxon>Dikarya</taxon>
        <taxon>Ascomycota</taxon>
        <taxon>Saccharomycotina</taxon>
        <taxon>Saccharomycetes</taxon>
        <taxon>Saccharomycodales</taxon>
        <taxon>Saccharomycodaceae</taxon>
        <taxon>Hanseniaspora</taxon>
    </lineage>
</organism>
<accession>A0A1B7TAR3</accession>
<gene>
    <name evidence="3" type="ORF">HANVADRAFT_49698</name>
</gene>
<dbReference type="InterPro" id="IPR053020">
    <property type="entry name" value="Smr_domain_protein"/>
</dbReference>
<protein>
    <submittedName>
        <fullName evidence="3">DUF1771-domain-containing protein</fullName>
    </submittedName>
</protein>
<dbReference type="PROSITE" id="PS50828">
    <property type="entry name" value="SMR"/>
    <property type="match status" value="1"/>
</dbReference>
<dbReference type="SUPFAM" id="SSF160443">
    <property type="entry name" value="SMR domain-like"/>
    <property type="match status" value="1"/>
</dbReference>
<keyword evidence="4" id="KW-1185">Reference proteome</keyword>
<evidence type="ECO:0000313" key="4">
    <source>
        <dbReference type="Proteomes" id="UP000092321"/>
    </source>
</evidence>
<evidence type="ECO:0000313" key="3">
    <source>
        <dbReference type="EMBL" id="OBA25829.1"/>
    </source>
</evidence>
<dbReference type="Gene3D" id="3.30.1370.110">
    <property type="match status" value="1"/>
</dbReference>
<dbReference type="Pfam" id="PF01713">
    <property type="entry name" value="Smr"/>
    <property type="match status" value="1"/>
</dbReference>
<evidence type="ECO:0000256" key="1">
    <source>
        <dbReference type="SAM" id="MobiDB-lite"/>
    </source>
</evidence>
<dbReference type="PANTHER" id="PTHR47417">
    <property type="entry name" value="SMR DOMAIN-CONTAINING PROTEIN YPL199C"/>
    <property type="match status" value="1"/>
</dbReference>
<dbReference type="AlphaFoldDB" id="A0A1B7TAR3"/>
<dbReference type="InterPro" id="IPR002625">
    <property type="entry name" value="Smr_dom"/>
</dbReference>
<dbReference type="Proteomes" id="UP000092321">
    <property type="component" value="Unassembled WGS sequence"/>
</dbReference>
<sequence length="260" mass="29892">MANQNQFDYNHATDAQYMNLRAQAREAMDQYHSLSQKSQNAYKQGDKVEAKNLSEQSKKFMIQGQKYNEEAANYVFQQNNLDSSQEELDLHGLFVDEAEWIMKRRIYMAVQNREPIIKVIVGKGLHSANHTAKLKPAMESICSQYNLNHYLKSGNSGVMCIDLNNVQLNNLPNEWATMDYSRYLSLKKGKSGNVTKPQTNQYASQNAPQYQQQQQQGYYGNQQQQGYYSNQQQQQQNSNSQNNDCGSIVQIIKMVISCLK</sequence>
<dbReference type="SMART" id="SM00463">
    <property type="entry name" value="SMR"/>
    <property type="match status" value="1"/>
</dbReference>
<feature type="compositionally biased region" description="Low complexity" evidence="1">
    <location>
        <begin position="200"/>
        <end position="243"/>
    </location>
</feature>
<dbReference type="Pfam" id="PF08590">
    <property type="entry name" value="DUF1771"/>
    <property type="match status" value="1"/>
</dbReference>
<dbReference type="PANTHER" id="PTHR47417:SF1">
    <property type="entry name" value="SMR DOMAIN-CONTAINING PROTEIN YPL199C"/>
    <property type="match status" value="1"/>
</dbReference>